<evidence type="ECO:0000256" key="1">
    <source>
        <dbReference type="SAM" id="Phobius"/>
    </source>
</evidence>
<proteinExistence type="predicted"/>
<sequence>MLCFFLIAVPALTSCLFDLLCSFPGVKQHIYTLTVFLFSSVAWVLGIALVSSISWCMWEFDNQVVPIAFIGLWDAQYYVRQNNSGTVVDVPVDASIHRGWTQATELDYAKGLMVLVDFMQPASLILSTVAFLVSRLKPTYSEFLSSCVALAVSWNYANNISGQRILDFPLEFTVDKESGLLCVSTRDSHCHSVPPQWHPMLWSHELHKAQVNSSGRYDLKKAQNWELGCVRRPEHRVLEEIAT</sequence>
<organism evidence="2 3">
    <name type="scientific">Heterocephalus glaber</name>
    <name type="common">Naked mole rat</name>
    <dbReference type="NCBI Taxonomy" id="10181"/>
    <lineage>
        <taxon>Eukaryota</taxon>
        <taxon>Metazoa</taxon>
        <taxon>Chordata</taxon>
        <taxon>Craniata</taxon>
        <taxon>Vertebrata</taxon>
        <taxon>Euteleostomi</taxon>
        <taxon>Mammalia</taxon>
        <taxon>Eutheria</taxon>
        <taxon>Euarchontoglires</taxon>
        <taxon>Glires</taxon>
        <taxon>Rodentia</taxon>
        <taxon>Hystricomorpha</taxon>
        <taxon>Bathyergidae</taxon>
        <taxon>Heterocephalus</taxon>
    </lineage>
</organism>
<keyword evidence="1" id="KW-0812">Transmembrane</keyword>
<feature type="transmembrane region" description="Helical" evidence="1">
    <location>
        <begin position="29"/>
        <end position="50"/>
    </location>
</feature>
<feature type="transmembrane region" description="Helical" evidence="1">
    <location>
        <begin position="112"/>
        <end position="133"/>
    </location>
</feature>
<dbReference type="Gene3D" id="1.20.140.150">
    <property type="match status" value="1"/>
</dbReference>
<accession>A0AAX6SWN9</accession>
<dbReference type="RefSeq" id="XP_021113595.1">
    <property type="nucleotide sequence ID" value="XM_021257936.1"/>
</dbReference>
<keyword evidence="2" id="KW-1185">Reference proteome</keyword>
<gene>
    <name evidence="3" type="primary">LOC110349017</name>
</gene>
<protein>
    <submittedName>
        <fullName evidence="3">Uncharacterized protein LOC110349017</fullName>
    </submittedName>
</protein>
<evidence type="ECO:0000313" key="3">
    <source>
        <dbReference type="RefSeq" id="XP_021113595.1"/>
    </source>
</evidence>
<dbReference type="Proteomes" id="UP000694906">
    <property type="component" value="Unplaced"/>
</dbReference>
<dbReference type="AlphaFoldDB" id="A0AAX6SWN9"/>
<keyword evidence="1" id="KW-1133">Transmembrane helix</keyword>
<name>A0AAX6SWN9_HETGA</name>
<evidence type="ECO:0000313" key="2">
    <source>
        <dbReference type="Proteomes" id="UP000694906"/>
    </source>
</evidence>
<reference evidence="3" key="1">
    <citation type="submission" date="2025-08" db="UniProtKB">
        <authorList>
            <consortium name="RefSeq"/>
        </authorList>
    </citation>
    <scope>IDENTIFICATION</scope>
</reference>
<keyword evidence="1" id="KW-0472">Membrane</keyword>
<dbReference type="GeneID" id="110349017"/>